<comment type="caution">
    <text evidence="1">The sequence shown here is derived from an EMBL/GenBank/DDBJ whole genome shotgun (WGS) entry which is preliminary data.</text>
</comment>
<evidence type="ECO:0008006" key="3">
    <source>
        <dbReference type="Google" id="ProtNLM"/>
    </source>
</evidence>
<reference evidence="1 2" key="1">
    <citation type="submission" date="2013-09" db="EMBL/GenBank/DDBJ databases">
        <title>Corchorus capsularis genome sequencing.</title>
        <authorList>
            <person name="Alam M."/>
            <person name="Haque M.S."/>
            <person name="Islam M.S."/>
            <person name="Emdad E.M."/>
            <person name="Islam M.M."/>
            <person name="Ahmed B."/>
            <person name="Halim A."/>
            <person name="Hossen Q.M.M."/>
            <person name="Hossain M.Z."/>
            <person name="Ahmed R."/>
            <person name="Khan M.M."/>
            <person name="Islam R."/>
            <person name="Rashid M.M."/>
            <person name="Khan S.A."/>
            <person name="Rahman M.S."/>
            <person name="Alam M."/>
        </authorList>
    </citation>
    <scope>NUCLEOTIDE SEQUENCE [LARGE SCALE GENOMIC DNA]</scope>
    <source>
        <strain evidence="2">cv. CVL-1</strain>
        <tissue evidence="1">Whole seedling</tissue>
    </source>
</reference>
<feature type="non-terminal residue" evidence="1">
    <location>
        <position position="1"/>
    </location>
</feature>
<dbReference type="STRING" id="210143.A0A1R3HEG8"/>
<evidence type="ECO:0000313" key="1">
    <source>
        <dbReference type="EMBL" id="OMO68703.1"/>
    </source>
</evidence>
<name>A0A1R3HEG8_COCAP</name>
<protein>
    <recommendedName>
        <fullName evidence="3">EF-hand domain-containing protein</fullName>
    </recommendedName>
</protein>
<dbReference type="AlphaFoldDB" id="A0A1R3HEG8"/>
<proteinExistence type="predicted"/>
<keyword evidence="2" id="KW-1185">Reference proteome</keyword>
<organism evidence="1 2">
    <name type="scientific">Corchorus capsularis</name>
    <name type="common">Jute</name>
    <dbReference type="NCBI Taxonomy" id="210143"/>
    <lineage>
        <taxon>Eukaryota</taxon>
        <taxon>Viridiplantae</taxon>
        <taxon>Streptophyta</taxon>
        <taxon>Embryophyta</taxon>
        <taxon>Tracheophyta</taxon>
        <taxon>Spermatophyta</taxon>
        <taxon>Magnoliopsida</taxon>
        <taxon>eudicotyledons</taxon>
        <taxon>Gunneridae</taxon>
        <taxon>Pentapetalae</taxon>
        <taxon>rosids</taxon>
        <taxon>malvids</taxon>
        <taxon>Malvales</taxon>
        <taxon>Malvaceae</taxon>
        <taxon>Grewioideae</taxon>
        <taxon>Apeibeae</taxon>
        <taxon>Corchorus</taxon>
    </lineage>
</organism>
<dbReference type="OrthoDB" id="1749576at2759"/>
<evidence type="ECO:0000313" key="2">
    <source>
        <dbReference type="Proteomes" id="UP000188268"/>
    </source>
</evidence>
<accession>A0A1R3HEG8</accession>
<dbReference type="Proteomes" id="UP000188268">
    <property type="component" value="Unassembled WGS sequence"/>
</dbReference>
<gene>
    <name evidence="1" type="ORF">CCACVL1_19864</name>
</gene>
<sequence length="48" mass="5276">DGRIDYGEFAAMMRKGDGVGRSRTMRNSLNFTIVDAFDVKDSASSDTN</sequence>
<dbReference type="EMBL" id="AWWV01012170">
    <property type="protein sequence ID" value="OMO68703.1"/>
    <property type="molecule type" value="Genomic_DNA"/>
</dbReference>
<dbReference type="Gramene" id="OMO68703">
    <property type="protein sequence ID" value="OMO68703"/>
    <property type="gene ID" value="CCACVL1_19864"/>
</dbReference>